<dbReference type="GO" id="GO:0072380">
    <property type="term" value="C:TRC complex"/>
    <property type="evidence" value="ECO:0007669"/>
    <property type="project" value="TreeGrafter"/>
</dbReference>
<sequence length="881" mass="100643">MDPQKALEMTRPKCVSDDEVDLFLNKVDAVALAMKEIKNGTFDPANCKIPGYKTPEQQERDEAERKRRELERKKREHEGKEKMKAEEKEIWWNRARLRASGSVEEGEGLEREHDKNRIVCSYKEKDANDYSIWDHWKPHDPASMEEEKEKEDCRTKLENEAFERNNSQFCDQFKKDLNKRQKSEREKQKSSQKWKAEGNAFYKRKQYEQAIDMYMKAIRETPFIAAILFNVALCHFRLDQMDDSIEFSSRAIFIDPQHVKALSRRAAAKYKQNRLQEAVDDLKIAVRIEKSNPDLLEQYSSIVGEYEDTLLHAKLVKKYNLNESNTVEDSTADTLINLQAATGSAILRLRSLLKLIRDAPDNEIDLKEGYELIATILSRDTDARLWFRTSNNLSQFCQDLVSHLQAHDRCLSINQIVGLERQAKIISSSFEILEACCRQSPRNQLIVFQQACFPEAINDVIVSWSRENCTKKDVLESALCFLDTAITLQSWKRHVIRSPQVLTSFLFLLNNSKPRSFHYICSLCFTVSDSAQGIQAFVGLPESIYMTAIYAAGAYIADRISTMTSTTNTMLDLLGFLVNLTTNSYIQTRISQQVEENRVLVTQLVETASAGATIATSCMNKVGWSTLLERVFATLLNLTFQDDSYCRKVLMSARGTVPVTQLIKISLAHELDWVLNHATLISYCVSILCRHHQCAKDYDGYDEMCFQMLGPLIQLHRHLSSCIKSNDGNYDGALLQLFSQVWCHIGWIIKQQSSLCARLLCYKEIVPSIVSVLHYYVDKKSGLHGKFNAASERLIGNILAVMITLVTHTETSQTILSALSKPFNLEILVKILQLLSNGLARKNVAVLLAKLCQHSSQVKDQIRSLRGLEMMLSIHQSDGFQ</sequence>
<dbReference type="InterPro" id="IPR019734">
    <property type="entry name" value="TPR_rpt"/>
</dbReference>
<dbReference type="InterPro" id="IPR011989">
    <property type="entry name" value="ARM-like"/>
</dbReference>
<dbReference type="STRING" id="65357.A0A024GA91"/>
<name>A0A024GA91_9STRA</name>
<feature type="region of interest" description="Disordered" evidence="4">
    <location>
        <begin position="43"/>
        <end position="86"/>
    </location>
</feature>
<dbReference type="AlphaFoldDB" id="A0A024GA91"/>
<dbReference type="InParanoid" id="A0A024GA91"/>
<dbReference type="PROSITE" id="PS50005">
    <property type="entry name" value="TPR"/>
    <property type="match status" value="2"/>
</dbReference>
<evidence type="ECO:0000256" key="1">
    <source>
        <dbReference type="ARBA" id="ARBA00022737"/>
    </source>
</evidence>
<dbReference type="OrthoDB" id="629492at2759"/>
<dbReference type="InterPro" id="IPR011990">
    <property type="entry name" value="TPR-like_helical_dom_sf"/>
</dbReference>
<dbReference type="Gene3D" id="1.25.10.10">
    <property type="entry name" value="Leucine-rich Repeat Variant"/>
    <property type="match status" value="1"/>
</dbReference>
<evidence type="ECO:0000313" key="6">
    <source>
        <dbReference type="Proteomes" id="UP000053237"/>
    </source>
</evidence>
<keyword evidence="6" id="KW-1185">Reference proteome</keyword>
<accession>A0A024GA91</accession>
<evidence type="ECO:0000256" key="2">
    <source>
        <dbReference type="ARBA" id="ARBA00022803"/>
    </source>
</evidence>
<dbReference type="SMART" id="SM00028">
    <property type="entry name" value="TPR"/>
    <property type="match status" value="3"/>
</dbReference>
<keyword evidence="2 3" id="KW-0802">TPR repeat</keyword>
<evidence type="ECO:0000313" key="5">
    <source>
        <dbReference type="EMBL" id="CCI43579.1"/>
    </source>
</evidence>
<dbReference type="PANTHER" id="PTHR45831:SF2">
    <property type="entry name" value="LD24721P"/>
    <property type="match status" value="1"/>
</dbReference>
<reference evidence="5 6" key="1">
    <citation type="submission" date="2012-05" db="EMBL/GenBank/DDBJ databases">
        <title>Recombination and specialization in a pathogen metapopulation.</title>
        <authorList>
            <person name="Gardiner A."/>
            <person name="Kemen E."/>
            <person name="Schultz-Larsen T."/>
            <person name="MacLean D."/>
            <person name="Van Oosterhout C."/>
            <person name="Jones J.D.G."/>
        </authorList>
    </citation>
    <scope>NUCLEOTIDE SEQUENCE [LARGE SCALE GENOMIC DNA]</scope>
    <source>
        <strain evidence="5 6">Ac Nc2</strain>
    </source>
</reference>
<dbReference type="GO" id="GO:0060090">
    <property type="term" value="F:molecular adaptor activity"/>
    <property type="evidence" value="ECO:0007669"/>
    <property type="project" value="TreeGrafter"/>
</dbReference>
<dbReference type="EMBL" id="CAIX01000051">
    <property type="protein sequence ID" value="CCI43579.1"/>
    <property type="molecule type" value="Genomic_DNA"/>
</dbReference>
<comment type="caution">
    <text evidence="5">The sequence shown here is derived from an EMBL/GenBank/DDBJ whole genome shotgun (WGS) entry which is preliminary data.</text>
</comment>
<proteinExistence type="predicted"/>
<protein>
    <submittedName>
        <fullName evidence="5">Uncharacterized protein</fullName>
    </submittedName>
</protein>
<dbReference type="Gene3D" id="1.25.40.10">
    <property type="entry name" value="Tetratricopeptide repeat domain"/>
    <property type="match status" value="1"/>
</dbReference>
<feature type="repeat" description="TPR" evidence="3">
    <location>
        <begin position="191"/>
        <end position="224"/>
    </location>
</feature>
<feature type="compositionally biased region" description="Basic and acidic residues" evidence="4">
    <location>
        <begin position="56"/>
        <end position="86"/>
    </location>
</feature>
<evidence type="ECO:0000256" key="3">
    <source>
        <dbReference type="PROSITE-ProRule" id="PRU00339"/>
    </source>
</evidence>
<feature type="repeat" description="TPR" evidence="3">
    <location>
        <begin position="225"/>
        <end position="258"/>
    </location>
</feature>
<dbReference type="InterPro" id="IPR047150">
    <property type="entry name" value="SGT"/>
</dbReference>
<keyword evidence="1" id="KW-0677">Repeat</keyword>
<dbReference type="SUPFAM" id="SSF48452">
    <property type="entry name" value="TPR-like"/>
    <property type="match status" value="1"/>
</dbReference>
<dbReference type="GO" id="GO:0006620">
    <property type="term" value="P:post-translational protein targeting to endoplasmic reticulum membrane"/>
    <property type="evidence" value="ECO:0007669"/>
    <property type="project" value="TreeGrafter"/>
</dbReference>
<organism evidence="5 6">
    <name type="scientific">Albugo candida</name>
    <dbReference type="NCBI Taxonomy" id="65357"/>
    <lineage>
        <taxon>Eukaryota</taxon>
        <taxon>Sar</taxon>
        <taxon>Stramenopiles</taxon>
        <taxon>Oomycota</taxon>
        <taxon>Peronosporomycetes</taxon>
        <taxon>Albuginales</taxon>
        <taxon>Albuginaceae</taxon>
        <taxon>Albugo</taxon>
    </lineage>
</organism>
<dbReference type="PANTHER" id="PTHR45831">
    <property type="entry name" value="LD24721P"/>
    <property type="match status" value="1"/>
</dbReference>
<gene>
    <name evidence="5" type="ORF">BN9_043630</name>
</gene>
<dbReference type="GO" id="GO:0016020">
    <property type="term" value="C:membrane"/>
    <property type="evidence" value="ECO:0007669"/>
    <property type="project" value="TreeGrafter"/>
</dbReference>
<dbReference type="Proteomes" id="UP000053237">
    <property type="component" value="Unassembled WGS sequence"/>
</dbReference>
<evidence type="ECO:0000256" key="4">
    <source>
        <dbReference type="SAM" id="MobiDB-lite"/>
    </source>
</evidence>